<dbReference type="Gene3D" id="3.30.420.40">
    <property type="match status" value="2"/>
</dbReference>
<evidence type="ECO:0000256" key="1">
    <source>
        <dbReference type="ARBA" id="ARBA00006479"/>
    </source>
</evidence>
<dbReference type="RefSeq" id="WP_326089162.1">
    <property type="nucleotide sequence ID" value="NZ_JARLKZ010000012.1"/>
</dbReference>
<dbReference type="SUPFAM" id="SSF53067">
    <property type="entry name" value="Actin-like ATPase domain"/>
    <property type="match status" value="1"/>
</dbReference>
<dbReference type="PANTHER" id="PTHR18964:SF149">
    <property type="entry name" value="BIFUNCTIONAL UDP-N-ACETYLGLUCOSAMINE 2-EPIMERASE_N-ACETYLMANNOSAMINE KINASE"/>
    <property type="match status" value="1"/>
</dbReference>
<accession>A0ABU6GNY8</accession>
<dbReference type="PANTHER" id="PTHR18964">
    <property type="entry name" value="ROK (REPRESSOR, ORF, KINASE) FAMILY"/>
    <property type="match status" value="1"/>
</dbReference>
<evidence type="ECO:0000313" key="2">
    <source>
        <dbReference type="EMBL" id="MEC0241456.1"/>
    </source>
</evidence>
<dbReference type="Proteomes" id="UP001344632">
    <property type="component" value="Unassembled WGS sequence"/>
</dbReference>
<gene>
    <name evidence="2" type="ORF">P4H66_16665</name>
</gene>
<evidence type="ECO:0000313" key="3">
    <source>
        <dbReference type="Proteomes" id="UP001344632"/>
    </source>
</evidence>
<comment type="similarity">
    <text evidence="1">Belongs to the ROK (NagC/XylR) family.</text>
</comment>
<dbReference type="InterPro" id="IPR043129">
    <property type="entry name" value="ATPase_NBD"/>
</dbReference>
<dbReference type="EMBL" id="JARLKZ010000012">
    <property type="protein sequence ID" value="MEC0241456.1"/>
    <property type="molecule type" value="Genomic_DNA"/>
</dbReference>
<name>A0ABU6GNY8_9BACL</name>
<protein>
    <submittedName>
        <fullName evidence="2">ROK family protein</fullName>
    </submittedName>
</protein>
<sequence>MRDSILAFDVGGTYVKAGIFESSGNILEPVAIYPARSGEEKEVLLRHFTDLIAVQGKRVPAGYAIRGVGLGFPGPFDYERGICRTRGLNKFEALYGVNLKEELTARIAGIPELQARWRTLPEVAIENDAALFALGECAFGVGQSYEKTICLTIGTGFGSAFVRNGQLVKQGKGVPEGGWLYRLPYREGIMDDYISRRGIVRLAREMGIENVTAGEEDVRHLAERARSGESQVVQLFRKFGERLTEVLLPFIRSYQPGAVVIGGQIAQSADLFVSDSVDNIPVRISLDISVSALRGACQLFTGNQGC</sequence>
<proteinExistence type="inferred from homology"/>
<dbReference type="InterPro" id="IPR000600">
    <property type="entry name" value="ROK"/>
</dbReference>
<comment type="caution">
    <text evidence="2">The sequence shown here is derived from an EMBL/GenBank/DDBJ whole genome shotgun (WGS) entry which is preliminary data.</text>
</comment>
<organism evidence="2 3">
    <name type="scientific">Paenibacillus dokdonensis</name>
    <dbReference type="NCBI Taxonomy" id="2567944"/>
    <lineage>
        <taxon>Bacteria</taxon>
        <taxon>Bacillati</taxon>
        <taxon>Bacillota</taxon>
        <taxon>Bacilli</taxon>
        <taxon>Bacillales</taxon>
        <taxon>Paenibacillaceae</taxon>
        <taxon>Paenibacillus</taxon>
    </lineage>
</organism>
<dbReference type="Pfam" id="PF00480">
    <property type="entry name" value="ROK"/>
    <property type="match status" value="1"/>
</dbReference>
<keyword evidence="3" id="KW-1185">Reference proteome</keyword>
<reference evidence="2 3" key="1">
    <citation type="submission" date="2023-03" db="EMBL/GenBank/DDBJ databases">
        <title>Bacillus Genome Sequencing.</title>
        <authorList>
            <person name="Dunlap C."/>
        </authorList>
    </citation>
    <scope>NUCLEOTIDE SEQUENCE [LARGE SCALE GENOMIC DNA]</scope>
    <source>
        <strain evidence="2 3">BD-525</strain>
    </source>
</reference>